<proteinExistence type="predicted"/>
<dbReference type="PANTHER" id="PTHR28110">
    <property type="entry name" value="TRANSMEMBRANE PROTEIN"/>
    <property type="match status" value="1"/>
</dbReference>
<dbReference type="VEuPathDB" id="FungiDB:yc1106_09056"/>
<accession>A0A9Q8ZGZ0</accession>
<sequence length="345" mass="37997">MASAAQLVDLPKSKSNSKSKSRSRSQSSSRSQGSASTDSPAKATENTEAQTALEHRQQPFPQGQFVHPPHEIPPPSYPDVPNLIIVCCHAIFLPNADASNLPLYSPYDESNWLLAPFQKSDAAAGKPGEHETFISHIKAGLDALTVGVDAKHPLSSILVFSGGATKRAQTLKTEARSYYHAALATELAEGHLGGGRAYHHYEKKHILLEEEATDSFQNLLFSILLFRKITGKYPEHIRVITHAFKAKRFLELHAPTIKWPKNRIQVQGIDPVMPKEALTATLLGEEKSGYAAWEEDPLGTGDLLGGKRQVRGWNASTGSKYFKDLEDSVKELFQGRVSDQLPWIE</sequence>
<dbReference type="InterPro" id="IPR014729">
    <property type="entry name" value="Rossmann-like_a/b/a_fold"/>
</dbReference>
<dbReference type="EMBL" id="CP089280">
    <property type="protein sequence ID" value="USP81782.1"/>
    <property type="molecule type" value="Genomic_DNA"/>
</dbReference>
<gene>
    <name evidence="2" type="ORF">yc1106_09056</name>
</gene>
<dbReference type="InterPro" id="IPR055323">
    <property type="entry name" value="C57A10.07/YOR238W"/>
</dbReference>
<evidence type="ECO:0000313" key="2">
    <source>
        <dbReference type="EMBL" id="USP81782.1"/>
    </source>
</evidence>
<dbReference type="PANTHER" id="PTHR28110:SF1">
    <property type="entry name" value="TRANSMEMBRANE PROTEIN"/>
    <property type="match status" value="1"/>
</dbReference>
<keyword evidence="3" id="KW-1185">Reference proteome</keyword>
<dbReference type="GO" id="GO:0005737">
    <property type="term" value="C:cytoplasm"/>
    <property type="evidence" value="ECO:0007669"/>
    <property type="project" value="TreeGrafter"/>
</dbReference>
<dbReference type="AlphaFoldDB" id="A0A9Q8ZGZ0"/>
<protein>
    <recommendedName>
        <fullName evidence="4">DUF218 domain-containing protein</fullName>
    </recommendedName>
</protein>
<dbReference type="Gene3D" id="3.40.50.620">
    <property type="entry name" value="HUPs"/>
    <property type="match status" value="1"/>
</dbReference>
<name>A0A9Q8ZGZ0_CURCL</name>
<feature type="region of interest" description="Disordered" evidence="1">
    <location>
        <begin position="1"/>
        <end position="52"/>
    </location>
</feature>
<organism evidence="2 3">
    <name type="scientific">Curvularia clavata</name>
    <dbReference type="NCBI Taxonomy" id="95742"/>
    <lineage>
        <taxon>Eukaryota</taxon>
        <taxon>Fungi</taxon>
        <taxon>Dikarya</taxon>
        <taxon>Ascomycota</taxon>
        <taxon>Pezizomycotina</taxon>
        <taxon>Dothideomycetes</taxon>
        <taxon>Pleosporomycetidae</taxon>
        <taxon>Pleosporales</taxon>
        <taxon>Pleosporineae</taxon>
        <taxon>Pleosporaceae</taxon>
        <taxon>Curvularia</taxon>
    </lineage>
</organism>
<dbReference type="OrthoDB" id="4347at2759"/>
<evidence type="ECO:0000313" key="3">
    <source>
        <dbReference type="Proteomes" id="UP001056012"/>
    </source>
</evidence>
<evidence type="ECO:0000256" key="1">
    <source>
        <dbReference type="SAM" id="MobiDB-lite"/>
    </source>
</evidence>
<dbReference type="Proteomes" id="UP001056012">
    <property type="component" value="Chromosome 7"/>
</dbReference>
<evidence type="ECO:0008006" key="4">
    <source>
        <dbReference type="Google" id="ProtNLM"/>
    </source>
</evidence>
<reference evidence="2" key="1">
    <citation type="submission" date="2021-12" db="EMBL/GenBank/DDBJ databases">
        <title>Curvularia clavata genome.</title>
        <authorList>
            <person name="Cao Y."/>
        </authorList>
    </citation>
    <scope>NUCLEOTIDE SEQUENCE</scope>
    <source>
        <strain evidence="2">Yc1106</strain>
    </source>
</reference>
<feature type="compositionally biased region" description="Low complexity" evidence="1">
    <location>
        <begin position="24"/>
        <end position="36"/>
    </location>
</feature>